<organism evidence="2 3">
    <name type="scientific">Tahibacter amnicola</name>
    <dbReference type="NCBI Taxonomy" id="2976241"/>
    <lineage>
        <taxon>Bacteria</taxon>
        <taxon>Pseudomonadati</taxon>
        <taxon>Pseudomonadota</taxon>
        <taxon>Gammaproteobacteria</taxon>
        <taxon>Lysobacterales</taxon>
        <taxon>Rhodanobacteraceae</taxon>
        <taxon>Tahibacter</taxon>
    </lineage>
</organism>
<dbReference type="EMBL" id="CP104694">
    <property type="protein sequence ID" value="UXI68374.1"/>
    <property type="molecule type" value="Genomic_DNA"/>
</dbReference>
<reference evidence="2" key="1">
    <citation type="submission" date="2022-09" db="EMBL/GenBank/DDBJ databases">
        <title>Tahibacter sp. nov., isolated from a fresh water.</title>
        <authorList>
            <person name="Baek J.H."/>
            <person name="Lee J.K."/>
            <person name="Kim J.M."/>
            <person name="Jeon C.O."/>
        </authorList>
    </citation>
    <scope>NUCLEOTIDE SEQUENCE</scope>
    <source>
        <strain evidence="2">W38</strain>
    </source>
</reference>
<protein>
    <submittedName>
        <fullName evidence="2">Uncharacterized protein</fullName>
    </submittedName>
</protein>
<sequence length="253" mass="27221">MRRRRWPAQLFVFVAVVLTTTTAHASWQSILAMIRNLMSEAAAWAGSAMQTAISAKQKTDIFVNSQQMLANSIKALDGYERTLRAALDFHPTVGQPASVKCTSQMEHTFIVESQAQAEIDASRLLATFSTTRVGSAMEGEAQIWSMHRQVYCSLDEAEQGLCTLSPNGMQSWDVDYAGAFSGPTLAPEGELAAYAYASMLADQRADAIIDCMTPDCAAASLQQLGATAQASMAAASIVSQATERRVPVLTGNQ</sequence>
<evidence type="ECO:0000313" key="3">
    <source>
        <dbReference type="Proteomes" id="UP001064632"/>
    </source>
</evidence>
<proteinExistence type="predicted"/>
<feature type="chain" id="PRO_5047469625" evidence="1">
    <location>
        <begin position="26"/>
        <end position="253"/>
    </location>
</feature>
<dbReference type="RefSeq" id="WP_261695334.1">
    <property type="nucleotide sequence ID" value="NZ_CP104694.1"/>
</dbReference>
<evidence type="ECO:0000256" key="1">
    <source>
        <dbReference type="SAM" id="SignalP"/>
    </source>
</evidence>
<name>A0ABY6BEC0_9GAMM</name>
<keyword evidence="3" id="KW-1185">Reference proteome</keyword>
<keyword evidence="1" id="KW-0732">Signal</keyword>
<dbReference type="Proteomes" id="UP001064632">
    <property type="component" value="Chromosome"/>
</dbReference>
<feature type="signal peptide" evidence="1">
    <location>
        <begin position="1"/>
        <end position="25"/>
    </location>
</feature>
<gene>
    <name evidence="2" type="ORF">N4264_01600</name>
</gene>
<evidence type="ECO:0000313" key="2">
    <source>
        <dbReference type="EMBL" id="UXI68374.1"/>
    </source>
</evidence>
<accession>A0ABY6BEC0</accession>